<dbReference type="Gramene" id="evm.model.06.324">
    <property type="protein sequence ID" value="cds.evm.model.06.324"/>
    <property type="gene ID" value="evm.TU.06.324"/>
</dbReference>
<evidence type="ECO:0000313" key="3">
    <source>
        <dbReference type="Proteomes" id="UP000596661"/>
    </source>
</evidence>
<dbReference type="EMBL" id="UZAU01000557">
    <property type="status" value="NOT_ANNOTATED_CDS"/>
    <property type="molecule type" value="Genomic_DNA"/>
</dbReference>
<accession>A0A803PXX3</accession>
<evidence type="ECO:0000256" key="1">
    <source>
        <dbReference type="SAM" id="MobiDB-lite"/>
    </source>
</evidence>
<sequence length="88" mass="9806">MSLKSLSNKAKGKHPIIEDDDSNFAPPVTKLDRPPLKKESKSNEAEKSSFPEIKKGKKQAYEILKRVTILDLGSDVKAPLRVVKTEDC</sequence>
<dbReference type="AlphaFoldDB" id="A0A803PXX3"/>
<organism evidence="2 3">
    <name type="scientific">Cannabis sativa</name>
    <name type="common">Hemp</name>
    <name type="synonym">Marijuana</name>
    <dbReference type="NCBI Taxonomy" id="3483"/>
    <lineage>
        <taxon>Eukaryota</taxon>
        <taxon>Viridiplantae</taxon>
        <taxon>Streptophyta</taxon>
        <taxon>Embryophyta</taxon>
        <taxon>Tracheophyta</taxon>
        <taxon>Spermatophyta</taxon>
        <taxon>Magnoliopsida</taxon>
        <taxon>eudicotyledons</taxon>
        <taxon>Gunneridae</taxon>
        <taxon>Pentapetalae</taxon>
        <taxon>rosids</taxon>
        <taxon>fabids</taxon>
        <taxon>Rosales</taxon>
        <taxon>Cannabaceae</taxon>
        <taxon>Cannabis</taxon>
    </lineage>
</organism>
<reference evidence="2" key="1">
    <citation type="submission" date="2018-11" db="EMBL/GenBank/DDBJ databases">
        <authorList>
            <person name="Grassa J C."/>
        </authorList>
    </citation>
    <scope>NUCLEOTIDE SEQUENCE [LARGE SCALE GENOMIC DNA]</scope>
</reference>
<evidence type="ECO:0000313" key="2">
    <source>
        <dbReference type="EnsemblPlants" id="cds.evm.model.06.324"/>
    </source>
</evidence>
<reference evidence="2" key="2">
    <citation type="submission" date="2021-03" db="UniProtKB">
        <authorList>
            <consortium name="EnsemblPlants"/>
        </authorList>
    </citation>
    <scope>IDENTIFICATION</scope>
</reference>
<keyword evidence="3" id="KW-1185">Reference proteome</keyword>
<protein>
    <submittedName>
        <fullName evidence="2">Uncharacterized protein</fullName>
    </submittedName>
</protein>
<feature type="compositionally biased region" description="Basic and acidic residues" evidence="1">
    <location>
        <begin position="30"/>
        <end position="52"/>
    </location>
</feature>
<feature type="region of interest" description="Disordered" evidence="1">
    <location>
        <begin position="1"/>
        <end position="52"/>
    </location>
</feature>
<dbReference type="EnsemblPlants" id="evm.model.06.324">
    <property type="protein sequence ID" value="cds.evm.model.06.324"/>
    <property type="gene ID" value="evm.TU.06.324"/>
</dbReference>
<proteinExistence type="predicted"/>
<dbReference type="Proteomes" id="UP000596661">
    <property type="component" value="Chromosome 6"/>
</dbReference>
<name>A0A803PXX3_CANSA</name>